<dbReference type="Pfam" id="PF01743">
    <property type="entry name" value="PolyA_pol"/>
    <property type="match status" value="1"/>
</dbReference>
<dbReference type="PANTHER" id="PTHR46173">
    <property type="entry name" value="CCA TRNA NUCLEOTIDYLTRANSFERASE 1, MITOCHONDRIAL"/>
    <property type="match status" value="1"/>
</dbReference>
<evidence type="ECO:0000256" key="6">
    <source>
        <dbReference type="ARBA" id="ARBA00022723"/>
    </source>
</evidence>
<evidence type="ECO:0000256" key="5">
    <source>
        <dbReference type="ARBA" id="ARBA00022695"/>
    </source>
</evidence>
<evidence type="ECO:0000256" key="2">
    <source>
        <dbReference type="ARBA" id="ARBA00007265"/>
    </source>
</evidence>
<evidence type="ECO:0000313" key="12">
    <source>
        <dbReference type="Ensembl" id="ENSAZOP00000005760.1"/>
    </source>
</evidence>
<evidence type="ECO:0000256" key="1">
    <source>
        <dbReference type="ARBA" id="ARBA00001946"/>
    </source>
</evidence>
<dbReference type="InterPro" id="IPR002646">
    <property type="entry name" value="PolA_pol_head_dom"/>
</dbReference>
<dbReference type="CDD" id="cd05398">
    <property type="entry name" value="NT_ClassII-CCAase"/>
    <property type="match status" value="1"/>
</dbReference>
<evidence type="ECO:0000313" key="13">
    <source>
        <dbReference type="Proteomes" id="UP000694549"/>
    </source>
</evidence>
<keyword evidence="4" id="KW-0819">tRNA processing</keyword>
<dbReference type="Proteomes" id="UP000694549">
    <property type="component" value="Unplaced"/>
</dbReference>
<evidence type="ECO:0000259" key="10">
    <source>
        <dbReference type="Pfam" id="PF01743"/>
    </source>
</evidence>
<evidence type="ECO:0000256" key="8">
    <source>
        <dbReference type="ARBA" id="ARBA00022842"/>
    </source>
</evidence>
<dbReference type="SUPFAM" id="SSF81891">
    <property type="entry name" value="Poly A polymerase C-terminal region-like"/>
    <property type="match status" value="1"/>
</dbReference>
<dbReference type="Pfam" id="PF12627">
    <property type="entry name" value="PolyA_pol_RNAbd"/>
    <property type="match status" value="1"/>
</dbReference>
<evidence type="ECO:0000256" key="3">
    <source>
        <dbReference type="ARBA" id="ARBA00022679"/>
    </source>
</evidence>
<organism evidence="12 13">
    <name type="scientific">Anas zonorhyncha</name>
    <name type="common">Eastern spot-billed duck</name>
    <dbReference type="NCBI Taxonomy" id="75864"/>
    <lineage>
        <taxon>Eukaryota</taxon>
        <taxon>Metazoa</taxon>
        <taxon>Chordata</taxon>
        <taxon>Craniata</taxon>
        <taxon>Vertebrata</taxon>
        <taxon>Euteleostomi</taxon>
        <taxon>Archelosauria</taxon>
        <taxon>Archosauria</taxon>
        <taxon>Dinosauria</taxon>
        <taxon>Saurischia</taxon>
        <taxon>Theropoda</taxon>
        <taxon>Coelurosauria</taxon>
        <taxon>Aves</taxon>
        <taxon>Neognathae</taxon>
        <taxon>Galloanserae</taxon>
        <taxon>Anseriformes</taxon>
        <taxon>Anatidae</taxon>
        <taxon>Anatinae</taxon>
        <taxon>Anas</taxon>
    </lineage>
</organism>
<dbReference type="Ensembl" id="ENSAZOT00000006157.1">
    <property type="protein sequence ID" value="ENSAZOP00000005760.1"/>
    <property type="gene ID" value="ENSAZOG00000003584.1"/>
</dbReference>
<dbReference type="GO" id="GO:0046872">
    <property type="term" value="F:metal ion binding"/>
    <property type="evidence" value="ECO:0007669"/>
    <property type="project" value="UniProtKB-KW"/>
</dbReference>
<evidence type="ECO:0000259" key="11">
    <source>
        <dbReference type="Pfam" id="PF12627"/>
    </source>
</evidence>
<dbReference type="GO" id="GO:1990180">
    <property type="term" value="P:mitochondrial tRNA 3'-end processing"/>
    <property type="evidence" value="ECO:0007669"/>
    <property type="project" value="TreeGrafter"/>
</dbReference>
<dbReference type="AlphaFoldDB" id="A0A8B9UAL3"/>
<feature type="domain" description="Poly A polymerase head" evidence="10">
    <location>
        <begin position="145"/>
        <end position="268"/>
    </location>
</feature>
<accession>A0A8B9UAL3</accession>
<dbReference type="GO" id="GO:0000166">
    <property type="term" value="F:nucleotide binding"/>
    <property type="evidence" value="ECO:0007669"/>
    <property type="project" value="UniProtKB-KW"/>
</dbReference>
<sequence>MDEVCRWASEGFTTLCHGSKACQALPILRLRQPLLPVPVRTSSVQDTSPMLLFQRKAGSHKAQAPSALPNKRGSTLGSAAYTGPDLRREFSALQGLVARLRLLPPRRWRRGEAGAMRLQTPQFQALFTPGLRSVAELFEKKNYELRIAGGAVRDLLSGMTPQDVDFATTATPAEMKEMFTSAGVRLINNKGEKHGTITARLHEQNFEITTLRIDVVTDGRHAEVEFTTDWEKDAERRDLTVNSMFLGLDGMLYDFFNGYEDLKNKKIRFVGKASARIQEDYLRILRYFRFYGRIAEKPDDHEPTTLEAIKENAKGLAGISGERIWVELKKILLGNHVNHLVRLLYELDVAQYIGLPLNGSLEELDRVTKNVQNLCPKPMTVLTSLFKVKDDVTNLDLRLKISKEEKNLGLFLVKHRQELTKAVGPEPLRPYQDFIMDSREANTNSKIMELLKYQGEEHLLKELQEWTVPSFPVSGHDLRKMGVSSGKEIGTALQQLREEWKKSGYHMDKEELLSCLKK</sequence>
<keyword evidence="6" id="KW-0479">Metal-binding</keyword>
<evidence type="ECO:0000256" key="7">
    <source>
        <dbReference type="ARBA" id="ARBA00022741"/>
    </source>
</evidence>
<keyword evidence="5" id="KW-0548">Nucleotidyltransferase</keyword>
<keyword evidence="13" id="KW-1185">Reference proteome</keyword>
<evidence type="ECO:0000256" key="4">
    <source>
        <dbReference type="ARBA" id="ARBA00022694"/>
    </source>
</evidence>
<keyword evidence="9" id="KW-0694">RNA-binding</keyword>
<comment type="similarity">
    <text evidence="2 9">Belongs to the tRNA nucleotidyltransferase/poly(A) polymerase family.</text>
</comment>
<dbReference type="GO" id="GO:0001680">
    <property type="term" value="P:tRNA 3'-terminal CCA addition"/>
    <property type="evidence" value="ECO:0007669"/>
    <property type="project" value="TreeGrafter"/>
</dbReference>
<comment type="cofactor">
    <cofactor evidence="1">
        <name>Mg(2+)</name>
        <dbReference type="ChEBI" id="CHEBI:18420"/>
    </cofactor>
</comment>
<feature type="domain" description="tRNA nucleotidyltransferase/poly(A) polymerase RNA and SrmB- binding" evidence="11">
    <location>
        <begin position="302"/>
        <end position="353"/>
    </location>
</feature>
<keyword evidence="7" id="KW-0547">Nucleotide-binding</keyword>
<dbReference type="GO" id="GO:0000049">
    <property type="term" value="F:tRNA binding"/>
    <property type="evidence" value="ECO:0007669"/>
    <property type="project" value="TreeGrafter"/>
</dbReference>
<keyword evidence="3 9" id="KW-0808">Transferase</keyword>
<dbReference type="InterPro" id="IPR050264">
    <property type="entry name" value="Bact_CCA-adding_enz_type3_sf"/>
</dbReference>
<reference evidence="12" key="2">
    <citation type="submission" date="2025-09" db="UniProtKB">
        <authorList>
            <consortium name="Ensembl"/>
        </authorList>
    </citation>
    <scope>IDENTIFICATION</scope>
</reference>
<protein>
    <submittedName>
        <fullName evidence="12">tRNA nucleotidyl transferase 1</fullName>
    </submittedName>
</protein>
<name>A0A8B9UAL3_9AVES</name>
<keyword evidence="8" id="KW-0460">Magnesium</keyword>
<dbReference type="PANTHER" id="PTHR46173:SF1">
    <property type="entry name" value="CCA TRNA NUCLEOTIDYLTRANSFERASE 1, MITOCHONDRIAL"/>
    <property type="match status" value="1"/>
</dbReference>
<dbReference type="Gene3D" id="1.10.3090.10">
    <property type="entry name" value="cca-adding enzyme, domain 2"/>
    <property type="match status" value="1"/>
</dbReference>
<evidence type="ECO:0000256" key="9">
    <source>
        <dbReference type="RuleBase" id="RU003953"/>
    </source>
</evidence>
<dbReference type="InterPro" id="IPR032828">
    <property type="entry name" value="PolyA_RNA-bd"/>
</dbReference>
<dbReference type="GO" id="GO:0016779">
    <property type="term" value="F:nucleotidyltransferase activity"/>
    <property type="evidence" value="ECO:0007669"/>
    <property type="project" value="UniProtKB-KW"/>
</dbReference>
<dbReference type="GO" id="GO:0005739">
    <property type="term" value="C:mitochondrion"/>
    <property type="evidence" value="ECO:0007669"/>
    <property type="project" value="TreeGrafter"/>
</dbReference>
<reference evidence="12" key="1">
    <citation type="submission" date="2025-08" db="UniProtKB">
        <authorList>
            <consortium name="Ensembl"/>
        </authorList>
    </citation>
    <scope>IDENTIFICATION</scope>
</reference>
<dbReference type="Gene3D" id="3.30.460.10">
    <property type="entry name" value="Beta Polymerase, domain 2"/>
    <property type="match status" value="1"/>
</dbReference>
<proteinExistence type="inferred from homology"/>
<dbReference type="InterPro" id="IPR043519">
    <property type="entry name" value="NT_sf"/>
</dbReference>
<dbReference type="SUPFAM" id="SSF81301">
    <property type="entry name" value="Nucleotidyltransferase"/>
    <property type="match status" value="1"/>
</dbReference>